<gene>
    <name evidence="3" type="ORF">LAZ67_10002319</name>
</gene>
<dbReference type="Pfam" id="PF13843">
    <property type="entry name" value="DDE_Tnp_1_7"/>
    <property type="match status" value="1"/>
</dbReference>
<dbReference type="InterPro" id="IPR029526">
    <property type="entry name" value="PGBD"/>
</dbReference>
<evidence type="ECO:0000256" key="1">
    <source>
        <dbReference type="SAM" id="SignalP"/>
    </source>
</evidence>
<proteinExistence type="predicted"/>
<dbReference type="EMBL" id="CP092872">
    <property type="protein sequence ID" value="UYV73239.1"/>
    <property type="molecule type" value="Genomic_DNA"/>
</dbReference>
<sequence>MALFIAATYISSLCALKWPPTVTPLFPSLIIPRDIFWLILKFLHLNNNQNDTKVDALFKVSPVLESLNKSFLKYYIPDRNLSIDESLVKQKNRTQKRHNIPKSHAKFGIKHWVLCKAQSGYTLQFDIYAGKADSKPSSPKAVSGNRYAVAHWCAAKNSRCAANIFVGI</sequence>
<accession>A0ABY6KXA0</accession>
<keyword evidence="1" id="KW-0732">Signal</keyword>
<organism evidence="3 4">
    <name type="scientific">Cordylochernes scorpioides</name>
    <dbReference type="NCBI Taxonomy" id="51811"/>
    <lineage>
        <taxon>Eukaryota</taxon>
        <taxon>Metazoa</taxon>
        <taxon>Ecdysozoa</taxon>
        <taxon>Arthropoda</taxon>
        <taxon>Chelicerata</taxon>
        <taxon>Arachnida</taxon>
        <taxon>Pseudoscorpiones</taxon>
        <taxon>Cheliferoidea</taxon>
        <taxon>Chernetidae</taxon>
        <taxon>Cordylochernes</taxon>
    </lineage>
</organism>
<feature type="domain" description="PiggyBac transposable element-derived protein" evidence="2">
    <location>
        <begin position="4"/>
        <end position="146"/>
    </location>
</feature>
<name>A0ABY6KXA0_9ARAC</name>
<reference evidence="3 4" key="1">
    <citation type="submission" date="2022-01" db="EMBL/GenBank/DDBJ databases">
        <title>A chromosomal length assembly of Cordylochernes scorpioides.</title>
        <authorList>
            <person name="Zeh D."/>
            <person name="Zeh J."/>
        </authorList>
    </citation>
    <scope>NUCLEOTIDE SEQUENCE [LARGE SCALE GENOMIC DNA]</scope>
    <source>
        <strain evidence="3">IN4F17</strain>
        <tissue evidence="3">Whole Body</tissue>
    </source>
</reference>
<dbReference type="PANTHER" id="PTHR46599">
    <property type="entry name" value="PIGGYBAC TRANSPOSABLE ELEMENT-DERIVED PROTEIN 4"/>
    <property type="match status" value="1"/>
</dbReference>
<feature type="signal peptide" evidence="1">
    <location>
        <begin position="1"/>
        <end position="15"/>
    </location>
</feature>
<evidence type="ECO:0000259" key="2">
    <source>
        <dbReference type="Pfam" id="PF13843"/>
    </source>
</evidence>
<protein>
    <recommendedName>
        <fullName evidence="2">PiggyBac transposable element-derived protein domain-containing protein</fullName>
    </recommendedName>
</protein>
<dbReference type="Proteomes" id="UP001235939">
    <property type="component" value="Chromosome 10"/>
</dbReference>
<dbReference type="PANTHER" id="PTHR46599:SF3">
    <property type="entry name" value="PIGGYBAC TRANSPOSABLE ELEMENT-DERIVED PROTEIN 4"/>
    <property type="match status" value="1"/>
</dbReference>
<evidence type="ECO:0000313" key="4">
    <source>
        <dbReference type="Proteomes" id="UP001235939"/>
    </source>
</evidence>
<keyword evidence="4" id="KW-1185">Reference proteome</keyword>
<feature type="chain" id="PRO_5046761849" description="PiggyBac transposable element-derived protein domain-containing protein" evidence="1">
    <location>
        <begin position="16"/>
        <end position="168"/>
    </location>
</feature>
<evidence type="ECO:0000313" key="3">
    <source>
        <dbReference type="EMBL" id="UYV73239.1"/>
    </source>
</evidence>